<dbReference type="Proteomes" id="UP000247099">
    <property type="component" value="Unassembled WGS sequence"/>
</dbReference>
<dbReference type="AlphaFoldDB" id="A0A317ZIX7"/>
<name>A0A317ZIX7_9BACT</name>
<reference evidence="2 3" key="1">
    <citation type="submission" date="2018-05" db="EMBL/GenBank/DDBJ databases">
        <title>Coraliomargarita sinensis sp. nov., isolated from a marine solar saltern.</title>
        <authorList>
            <person name="Zhou L.Y."/>
        </authorList>
    </citation>
    <scope>NUCLEOTIDE SEQUENCE [LARGE SCALE GENOMIC DNA]</scope>
    <source>
        <strain evidence="2 3">WN38</strain>
    </source>
</reference>
<dbReference type="InParanoid" id="A0A317ZIX7"/>
<sequence length="491" mass="53069">MHHTIKFLTGLAATLLSLNCHAGSFQEASQHLDTDGSLVAFMDFKGDGKEIGDQLNAIYADILKATPEMMPIPIDFNQLFDSLGFGSFESIGISSKELGPGLHVNRSVGLFNGKPEGLFGLYQMEGAGPTKFEAAHLAPADAHVAGSGPVNLAPLAESYRTIMMQTMGPMGEKIVQSHMAMPILGTELTPESLIEELSGYWNIAYKIDLSNAEQPEFTAWACVKGGAGIVAKLKPLSESMPVVFKESNGTLTADFSALTKEAKMGLFLEARPNGDLVLYTDATWTDQSEGPRLVETPEYKDMTKDLPTEAIWYSYSAGIDLMDSFKSELSTDPMMGTYYDAIMKAYGLLLADFYKPTASAAYYEGDALVSVSYGSYSYKQAIMLVPSTIVGVYAGIGFSTYRAFQSLDQVSAVSQEKAVTNNLRQIASAADQYFLEEGKAEVTIEDLVGPGKYIRSLEPVAGESYEGMVIKTTDTEISVTLGNGEIIAIDF</sequence>
<organism evidence="2 3">
    <name type="scientific">Coraliomargarita sinensis</name>
    <dbReference type="NCBI Taxonomy" id="2174842"/>
    <lineage>
        <taxon>Bacteria</taxon>
        <taxon>Pseudomonadati</taxon>
        <taxon>Verrucomicrobiota</taxon>
        <taxon>Opitutia</taxon>
        <taxon>Puniceicoccales</taxon>
        <taxon>Coraliomargaritaceae</taxon>
        <taxon>Coraliomargarita</taxon>
    </lineage>
</organism>
<keyword evidence="1" id="KW-0732">Signal</keyword>
<evidence type="ECO:0000256" key="1">
    <source>
        <dbReference type="SAM" id="SignalP"/>
    </source>
</evidence>
<keyword evidence="3" id="KW-1185">Reference proteome</keyword>
<proteinExistence type="predicted"/>
<gene>
    <name evidence="2" type="ORF">DDZ13_10565</name>
</gene>
<protein>
    <submittedName>
        <fullName evidence="2">Uncharacterized protein</fullName>
    </submittedName>
</protein>
<comment type="caution">
    <text evidence="2">The sequence shown here is derived from an EMBL/GenBank/DDBJ whole genome shotgun (WGS) entry which is preliminary data.</text>
</comment>
<dbReference type="OrthoDB" id="190920at2"/>
<evidence type="ECO:0000313" key="2">
    <source>
        <dbReference type="EMBL" id="PXA03729.1"/>
    </source>
</evidence>
<feature type="chain" id="PRO_5016266533" evidence="1">
    <location>
        <begin position="23"/>
        <end position="491"/>
    </location>
</feature>
<dbReference type="EMBL" id="QHJQ01000007">
    <property type="protein sequence ID" value="PXA03729.1"/>
    <property type="molecule type" value="Genomic_DNA"/>
</dbReference>
<feature type="signal peptide" evidence="1">
    <location>
        <begin position="1"/>
        <end position="22"/>
    </location>
</feature>
<evidence type="ECO:0000313" key="3">
    <source>
        <dbReference type="Proteomes" id="UP000247099"/>
    </source>
</evidence>
<accession>A0A317ZIX7</accession>
<dbReference type="RefSeq" id="WP_110131426.1">
    <property type="nucleotide sequence ID" value="NZ_QHJQ01000007.1"/>
</dbReference>